<dbReference type="EMBL" id="BAAAZO010000004">
    <property type="protein sequence ID" value="GAA3611574.1"/>
    <property type="molecule type" value="Genomic_DNA"/>
</dbReference>
<dbReference type="InterPro" id="IPR036188">
    <property type="entry name" value="FAD/NAD-bd_sf"/>
</dbReference>
<reference evidence="6" key="1">
    <citation type="journal article" date="2019" name="Int. J. Syst. Evol. Microbiol.">
        <title>The Global Catalogue of Microorganisms (GCM) 10K type strain sequencing project: providing services to taxonomists for standard genome sequencing and annotation.</title>
        <authorList>
            <consortium name="The Broad Institute Genomics Platform"/>
            <consortium name="The Broad Institute Genome Sequencing Center for Infectious Disease"/>
            <person name="Wu L."/>
            <person name="Ma J."/>
        </authorList>
    </citation>
    <scope>NUCLEOTIDE SEQUENCE [LARGE SCALE GENOMIC DNA]</scope>
    <source>
        <strain evidence="6">JCM 16902</strain>
    </source>
</reference>
<sequence>MRNSYDVVVIGGGAAGLSGAVTLARSLRSVLVVDAGDPRNAPAEAMHNYLGREGTSPLDLVADGRQELEGYGGEVVPGVVTDARPAGDGFVVTLESGESVQARRLLLATGLRDELPAVEGLAARWGKDVIHCPYCHGYEHRGRAIGVLASTPLVMHQALMFRQLSDDVVVFTHTVPDLGADALGRLAALGVRVVEGEVAAVEMKDEGVTGVRLASGEVVEREVVVVAPRFGARVAGLEGLGLEITEMVVEGAVLGTSVQADPATGKTNVPGVWAAGNVASMAAQVVISAGAGLMAGSQINYDLILEDAGRAVEAAK</sequence>
<dbReference type="Proteomes" id="UP001501074">
    <property type="component" value="Unassembled WGS sequence"/>
</dbReference>
<dbReference type="Gene3D" id="3.50.50.60">
    <property type="entry name" value="FAD/NAD(P)-binding domain"/>
    <property type="match status" value="2"/>
</dbReference>
<comment type="caution">
    <text evidence="5">The sequence shown here is derived from an EMBL/GenBank/DDBJ whole genome shotgun (WGS) entry which is preliminary data.</text>
</comment>
<dbReference type="PRINTS" id="PR00469">
    <property type="entry name" value="PNDRDTASEII"/>
</dbReference>
<dbReference type="InterPro" id="IPR050097">
    <property type="entry name" value="Ferredoxin-NADP_redctase_2"/>
</dbReference>
<dbReference type="RefSeq" id="WP_231482175.1">
    <property type="nucleotide sequence ID" value="NZ_BAAAZO010000004.1"/>
</dbReference>
<dbReference type="SUPFAM" id="SSF51905">
    <property type="entry name" value="FAD/NAD(P)-binding domain"/>
    <property type="match status" value="1"/>
</dbReference>
<keyword evidence="1" id="KW-0285">Flavoprotein</keyword>
<dbReference type="InterPro" id="IPR023753">
    <property type="entry name" value="FAD/NAD-binding_dom"/>
</dbReference>
<dbReference type="PRINTS" id="PR00368">
    <property type="entry name" value="FADPNR"/>
</dbReference>
<comment type="catalytic activity">
    <reaction evidence="3">
        <text>[thioredoxin]-dithiol + NADP(+) = [thioredoxin]-disulfide + NADPH + H(+)</text>
        <dbReference type="Rhea" id="RHEA:20345"/>
        <dbReference type="Rhea" id="RHEA-COMP:10698"/>
        <dbReference type="Rhea" id="RHEA-COMP:10700"/>
        <dbReference type="ChEBI" id="CHEBI:15378"/>
        <dbReference type="ChEBI" id="CHEBI:29950"/>
        <dbReference type="ChEBI" id="CHEBI:50058"/>
        <dbReference type="ChEBI" id="CHEBI:57783"/>
        <dbReference type="ChEBI" id="CHEBI:58349"/>
        <dbReference type="EC" id="1.8.1.9"/>
    </reaction>
</comment>
<evidence type="ECO:0000256" key="2">
    <source>
        <dbReference type="ARBA" id="ARBA00023002"/>
    </source>
</evidence>
<dbReference type="Pfam" id="PF07992">
    <property type="entry name" value="Pyr_redox_2"/>
    <property type="match status" value="1"/>
</dbReference>
<evidence type="ECO:0000256" key="3">
    <source>
        <dbReference type="ARBA" id="ARBA00048132"/>
    </source>
</evidence>
<feature type="domain" description="FAD/NAD(P)-binding" evidence="4">
    <location>
        <begin position="5"/>
        <end position="285"/>
    </location>
</feature>
<keyword evidence="6" id="KW-1185">Reference proteome</keyword>
<proteinExistence type="predicted"/>
<evidence type="ECO:0000313" key="5">
    <source>
        <dbReference type="EMBL" id="GAA3611574.1"/>
    </source>
</evidence>
<organism evidence="5 6">
    <name type="scientific">Kineosporia mesophila</name>
    <dbReference type="NCBI Taxonomy" id="566012"/>
    <lineage>
        <taxon>Bacteria</taxon>
        <taxon>Bacillati</taxon>
        <taxon>Actinomycetota</taxon>
        <taxon>Actinomycetes</taxon>
        <taxon>Kineosporiales</taxon>
        <taxon>Kineosporiaceae</taxon>
        <taxon>Kineosporia</taxon>
    </lineage>
</organism>
<evidence type="ECO:0000256" key="1">
    <source>
        <dbReference type="ARBA" id="ARBA00022630"/>
    </source>
</evidence>
<evidence type="ECO:0000259" key="4">
    <source>
        <dbReference type="Pfam" id="PF07992"/>
    </source>
</evidence>
<accession>A0ABP6ZLG7</accession>
<gene>
    <name evidence="5" type="ORF">GCM10022223_29620</name>
</gene>
<protein>
    <submittedName>
        <fullName evidence="5">NAD(P)/FAD-dependent oxidoreductase</fullName>
    </submittedName>
</protein>
<evidence type="ECO:0000313" key="6">
    <source>
        <dbReference type="Proteomes" id="UP001501074"/>
    </source>
</evidence>
<dbReference type="PANTHER" id="PTHR48105">
    <property type="entry name" value="THIOREDOXIN REDUCTASE 1-RELATED-RELATED"/>
    <property type="match status" value="1"/>
</dbReference>
<keyword evidence="2" id="KW-0560">Oxidoreductase</keyword>
<name>A0ABP6ZLG7_9ACTN</name>